<comment type="caution">
    <text evidence="3">The sequence shown here is derived from an EMBL/GenBank/DDBJ whole genome shotgun (WGS) entry which is preliminary data.</text>
</comment>
<evidence type="ECO:0000313" key="4">
    <source>
        <dbReference type="Proteomes" id="UP000186868"/>
    </source>
</evidence>
<dbReference type="Proteomes" id="UP000186868">
    <property type="component" value="Unassembled WGS sequence"/>
</dbReference>
<dbReference type="OrthoDB" id="470139at2"/>
<reference evidence="3 4" key="1">
    <citation type="submission" date="2016-11" db="EMBL/GenBank/DDBJ databases">
        <title>Draft Genome Sequences of Nine Cyanobacterial Strains from Diverse Habitats.</title>
        <authorList>
            <person name="Zhu T."/>
            <person name="Hou S."/>
            <person name="Lu X."/>
            <person name="Hess W.R."/>
        </authorList>
    </citation>
    <scope>NUCLEOTIDE SEQUENCE [LARGE SCALE GENOMIC DNA]</scope>
    <source>
        <strain evidence="3 4">NIES-593</strain>
    </source>
</reference>
<dbReference type="Pfam" id="PF15978">
    <property type="entry name" value="TnsD"/>
    <property type="match status" value="1"/>
</dbReference>
<evidence type="ECO:0000259" key="2">
    <source>
        <dbReference type="Pfam" id="PF15978"/>
    </source>
</evidence>
<dbReference type="InterPro" id="IPR009492">
    <property type="entry name" value="TniQ"/>
</dbReference>
<organism evidence="3 4">
    <name type="scientific">Hydrococcus rivularis NIES-593</name>
    <dbReference type="NCBI Taxonomy" id="1921803"/>
    <lineage>
        <taxon>Bacteria</taxon>
        <taxon>Bacillati</taxon>
        <taxon>Cyanobacteriota</taxon>
        <taxon>Cyanophyceae</taxon>
        <taxon>Pleurocapsales</taxon>
        <taxon>Hydrococcaceae</taxon>
        <taxon>Hydrococcus</taxon>
    </lineage>
</organism>
<name>A0A1U7HSD2_9CYAN</name>
<proteinExistence type="predicted"/>
<dbReference type="Pfam" id="PF06527">
    <property type="entry name" value="TniQ"/>
    <property type="match status" value="1"/>
</dbReference>
<evidence type="ECO:0000259" key="1">
    <source>
        <dbReference type="Pfam" id="PF06527"/>
    </source>
</evidence>
<sequence>MLSFFPTPYPDEILYSVFARYHARSGNIKPDETLQELFNSRNTIVRPDLPYNLTYLIKNLPLLSQHTVESLIQKHTLYPMYAVFMPDSKSAILGYMKGELGTYIYRGIASSVYLPKYFRFCPKCLFENLHTFGEAYWHRLHQTPGVLVCTIHDVVLNDSIVPIWNNKWYQVGIASLENCPISNVTKNYSESTKEWLRLIASDIEWLMTCDFKSLPSKELDWFHIQYIVLLIKRNLATLDRQVYEQGLRQKFLSFYGSEFLEALGINVSNNNINLFKIFRLHLEVFDPVMHLLMIRFLRNSPSTFFARKSKYKPFGKGPWLCLNPACEHYLHSVVTKLVMLLSNDLNSTYSYIKNPIGTFECDCGFQYSKIGVNLTKVDKFRFERIVTFGQLWEQKYLELNVVDRRNFQQAAYNLSFNYSKSPTTMLRKLEALWKSLNDSVEKDSG</sequence>
<accession>A0A1U7HSD2</accession>
<dbReference type="RefSeq" id="WP_073597655.1">
    <property type="nucleotide sequence ID" value="NZ_MRCB01000001.1"/>
</dbReference>
<keyword evidence="4" id="KW-1185">Reference proteome</keyword>
<dbReference type="STRING" id="1921803.NIES593_00065"/>
<dbReference type="AlphaFoldDB" id="A0A1U7HSD2"/>
<dbReference type="InterPro" id="IPR032750">
    <property type="entry name" value="TnsD_C"/>
</dbReference>
<evidence type="ECO:0000313" key="3">
    <source>
        <dbReference type="EMBL" id="OKH26503.1"/>
    </source>
</evidence>
<feature type="domain" description="TniQ" evidence="1">
    <location>
        <begin position="4"/>
        <end position="156"/>
    </location>
</feature>
<protein>
    <submittedName>
        <fullName evidence="3">Uncharacterized protein</fullName>
    </submittedName>
</protein>
<feature type="domain" description="Transposon Tn7 transposition protein TnsD C-terminal" evidence="2">
    <location>
        <begin position="199"/>
        <end position="419"/>
    </location>
</feature>
<dbReference type="EMBL" id="MRCB01000001">
    <property type="protein sequence ID" value="OKH26503.1"/>
    <property type="molecule type" value="Genomic_DNA"/>
</dbReference>
<gene>
    <name evidence="3" type="ORF">NIES593_00065</name>
</gene>